<dbReference type="InterPro" id="IPR035979">
    <property type="entry name" value="RBD_domain_sf"/>
</dbReference>
<protein>
    <submittedName>
        <fullName evidence="4">RRM domain-containing protein</fullName>
    </submittedName>
</protein>
<evidence type="ECO:0000256" key="2">
    <source>
        <dbReference type="SAM" id="SignalP"/>
    </source>
</evidence>
<dbReference type="GO" id="GO:0003676">
    <property type="term" value="F:nucleic acid binding"/>
    <property type="evidence" value="ECO:0007669"/>
    <property type="project" value="InterPro"/>
</dbReference>
<feature type="region of interest" description="Disordered" evidence="1">
    <location>
        <begin position="25"/>
        <end position="57"/>
    </location>
</feature>
<dbReference type="AlphaFoldDB" id="A0A1I7X719"/>
<dbReference type="WBParaSite" id="Hba_13274">
    <property type="protein sequence ID" value="Hba_13274"/>
    <property type="gene ID" value="Hba_13274"/>
</dbReference>
<evidence type="ECO:0000313" key="3">
    <source>
        <dbReference type="Proteomes" id="UP000095283"/>
    </source>
</evidence>
<dbReference type="Gene3D" id="3.30.70.330">
    <property type="match status" value="1"/>
</dbReference>
<keyword evidence="3" id="KW-1185">Reference proteome</keyword>
<organism evidence="3 4">
    <name type="scientific">Heterorhabditis bacteriophora</name>
    <name type="common">Entomopathogenic nematode worm</name>
    <dbReference type="NCBI Taxonomy" id="37862"/>
    <lineage>
        <taxon>Eukaryota</taxon>
        <taxon>Metazoa</taxon>
        <taxon>Ecdysozoa</taxon>
        <taxon>Nematoda</taxon>
        <taxon>Chromadorea</taxon>
        <taxon>Rhabditida</taxon>
        <taxon>Rhabditina</taxon>
        <taxon>Rhabditomorpha</taxon>
        <taxon>Strongyloidea</taxon>
        <taxon>Heterorhabditidae</taxon>
        <taxon>Heterorhabditis</taxon>
    </lineage>
</organism>
<feature type="signal peptide" evidence="2">
    <location>
        <begin position="1"/>
        <end position="16"/>
    </location>
</feature>
<proteinExistence type="predicted"/>
<dbReference type="SUPFAM" id="SSF54928">
    <property type="entry name" value="RNA-binding domain, RBD"/>
    <property type="match status" value="1"/>
</dbReference>
<keyword evidence="2" id="KW-0732">Signal</keyword>
<feature type="compositionally biased region" description="Basic and acidic residues" evidence="1">
    <location>
        <begin position="38"/>
        <end position="47"/>
    </location>
</feature>
<name>A0A1I7X719_HETBA</name>
<evidence type="ECO:0000313" key="4">
    <source>
        <dbReference type="WBParaSite" id="Hba_13274"/>
    </source>
</evidence>
<sequence length="99" mass="10807">MGILYILSLLYKVVRGVVCGLMDEHTTMDNSSPAGDSAQHEEARLNADSDDGSQVQDPGGFGFITFVDPASVDKVLSMEEHELDGKKNFTVERTLDGWT</sequence>
<dbReference type="Proteomes" id="UP000095283">
    <property type="component" value="Unplaced"/>
</dbReference>
<accession>A0A1I7X719</accession>
<feature type="chain" id="PRO_5009311004" evidence="2">
    <location>
        <begin position="17"/>
        <end position="99"/>
    </location>
</feature>
<reference evidence="4" key="1">
    <citation type="submission" date="2016-11" db="UniProtKB">
        <authorList>
            <consortium name="WormBaseParasite"/>
        </authorList>
    </citation>
    <scope>IDENTIFICATION</scope>
</reference>
<evidence type="ECO:0000256" key="1">
    <source>
        <dbReference type="SAM" id="MobiDB-lite"/>
    </source>
</evidence>
<dbReference type="InterPro" id="IPR012677">
    <property type="entry name" value="Nucleotide-bd_a/b_plait_sf"/>
</dbReference>